<dbReference type="InterPro" id="IPR006311">
    <property type="entry name" value="TAT_signal"/>
</dbReference>
<dbReference type="Gene3D" id="2.160.20.10">
    <property type="entry name" value="Single-stranded right-handed beta-helix, Pectin lyase-like"/>
    <property type="match status" value="1"/>
</dbReference>
<proteinExistence type="predicted"/>
<reference evidence="2" key="1">
    <citation type="journal article" date="2019" name="Int. J. Syst. Evol. Microbiol.">
        <title>The Global Catalogue of Microorganisms (GCM) 10K type strain sequencing project: providing services to taxonomists for standard genome sequencing and annotation.</title>
        <authorList>
            <consortium name="The Broad Institute Genomics Platform"/>
            <consortium name="The Broad Institute Genome Sequencing Center for Infectious Disease"/>
            <person name="Wu L."/>
            <person name="Ma J."/>
        </authorList>
    </citation>
    <scope>NUCLEOTIDE SEQUENCE [LARGE SCALE GENOMIC DNA]</scope>
    <source>
        <strain evidence="2">CCM 8653</strain>
    </source>
</reference>
<dbReference type="RefSeq" id="WP_188524695.1">
    <property type="nucleotide sequence ID" value="NZ_BMDG01000011.1"/>
</dbReference>
<accession>A0ABQ2B8Z6</accession>
<gene>
    <name evidence="1" type="ORF">GCM10007368_31870</name>
</gene>
<dbReference type="Proteomes" id="UP000632535">
    <property type="component" value="Unassembled WGS sequence"/>
</dbReference>
<evidence type="ECO:0008006" key="3">
    <source>
        <dbReference type="Google" id="ProtNLM"/>
    </source>
</evidence>
<protein>
    <recommendedName>
        <fullName evidence="3">Periplasmic copper-binding protein NosD beta helix domain-containing protein</fullName>
    </recommendedName>
</protein>
<keyword evidence="2" id="KW-1185">Reference proteome</keyword>
<dbReference type="Pfam" id="PF01696">
    <property type="entry name" value="Adeno_E1B_55K"/>
    <property type="match status" value="1"/>
</dbReference>
<dbReference type="PROSITE" id="PS51318">
    <property type="entry name" value="TAT"/>
    <property type="match status" value="1"/>
</dbReference>
<dbReference type="InterPro" id="IPR012334">
    <property type="entry name" value="Pectin_lyas_fold"/>
</dbReference>
<dbReference type="InterPro" id="IPR011050">
    <property type="entry name" value="Pectin_lyase_fold/virulence"/>
</dbReference>
<name>A0ABQ2B8Z6_9MICO</name>
<dbReference type="SUPFAM" id="SSF51126">
    <property type="entry name" value="Pectin lyase-like"/>
    <property type="match status" value="1"/>
</dbReference>
<dbReference type="EMBL" id="BMDG01000011">
    <property type="protein sequence ID" value="GGI10565.1"/>
    <property type="molecule type" value="Genomic_DNA"/>
</dbReference>
<dbReference type="InterPro" id="IPR006626">
    <property type="entry name" value="PbH1"/>
</dbReference>
<sequence>MTDQDGARSRRGVITAGLGVVLAGGAASVAGAPPAVARQRARGAATEGGLPVVRPGDDWAEVLARTPRVQLEPGAVYTLGATVSLPSGCLVVGNGATVTVADDGLTAFEITRRTDVTLTGVRLVGRAADPAGSAPAFAHVGVRITRSSDVRVTGCDFVSWRGAGVVVTGSASDDYMEYRTQVAGNTFHRCYFGLSLTDRAEYGSCRGNTFTGCRLAIWASSGNWNVADNVVVSCDGAYYAIAATSPYGALASDNWNHGSVVGNTFNHASAGGDGWGGNLAFPLGGSPRDPGSGVVVEGLLPPTFAGNTLWYTDITASHLAGTRWLLSGCTMSNLTIHQSGTVPVHLVGTQANGEQNLPRTVGEVKDLLAGLG</sequence>
<evidence type="ECO:0000313" key="2">
    <source>
        <dbReference type="Proteomes" id="UP000632535"/>
    </source>
</evidence>
<dbReference type="SMART" id="SM00710">
    <property type="entry name" value="PbH1"/>
    <property type="match status" value="6"/>
</dbReference>
<evidence type="ECO:0000313" key="1">
    <source>
        <dbReference type="EMBL" id="GGI10565.1"/>
    </source>
</evidence>
<dbReference type="InterPro" id="IPR002612">
    <property type="entry name" value="Adeno_E1B_55kDa"/>
</dbReference>
<organism evidence="1 2">
    <name type="scientific">Isoptericola cucumis</name>
    <dbReference type="NCBI Taxonomy" id="1776856"/>
    <lineage>
        <taxon>Bacteria</taxon>
        <taxon>Bacillati</taxon>
        <taxon>Actinomycetota</taxon>
        <taxon>Actinomycetes</taxon>
        <taxon>Micrococcales</taxon>
        <taxon>Promicromonosporaceae</taxon>
        <taxon>Isoptericola</taxon>
    </lineage>
</organism>
<comment type="caution">
    <text evidence="1">The sequence shown here is derived from an EMBL/GenBank/DDBJ whole genome shotgun (WGS) entry which is preliminary data.</text>
</comment>